<dbReference type="PANTHER" id="PTHR42879">
    <property type="entry name" value="3-OXOACYL-(ACYL-CARRIER-PROTEIN) REDUCTASE"/>
    <property type="match status" value="1"/>
</dbReference>
<dbReference type="RefSeq" id="WP_115123689.1">
    <property type="nucleotide sequence ID" value="NZ_QRAO01000003.1"/>
</dbReference>
<evidence type="ECO:0000313" key="4">
    <source>
        <dbReference type="EMBL" id="RDK85254.1"/>
    </source>
</evidence>
<dbReference type="SMART" id="SM00822">
    <property type="entry name" value="PKS_KR"/>
    <property type="match status" value="1"/>
</dbReference>
<dbReference type="Pfam" id="PF00106">
    <property type="entry name" value="adh_short"/>
    <property type="match status" value="1"/>
</dbReference>
<dbReference type="InterPro" id="IPR002347">
    <property type="entry name" value="SDR_fam"/>
</dbReference>
<evidence type="ECO:0000256" key="2">
    <source>
        <dbReference type="RuleBase" id="RU000363"/>
    </source>
</evidence>
<reference evidence="4 5" key="1">
    <citation type="submission" date="2018-07" db="EMBL/GenBank/DDBJ databases">
        <title>Genomic Encyclopedia of Type Strains, Phase IV (KMG-IV): sequencing the most valuable type-strain genomes for metagenomic binning, comparative biology and taxonomic classification.</title>
        <authorList>
            <person name="Goeker M."/>
        </authorList>
    </citation>
    <scope>NUCLEOTIDE SEQUENCE [LARGE SCALE GENOMIC DNA]</scope>
    <source>
        <strain evidence="4 5">DSM 101478</strain>
    </source>
</reference>
<keyword evidence="5" id="KW-1185">Reference proteome</keyword>
<dbReference type="Gene3D" id="3.40.50.720">
    <property type="entry name" value="NAD(P)-binding Rossmann-like Domain"/>
    <property type="match status" value="1"/>
</dbReference>
<dbReference type="InterPro" id="IPR036291">
    <property type="entry name" value="NAD(P)-bd_dom_sf"/>
</dbReference>
<dbReference type="NCBIfam" id="NF005594">
    <property type="entry name" value="PRK07326.1"/>
    <property type="match status" value="1"/>
</dbReference>
<dbReference type="EMBL" id="QRAO01000003">
    <property type="protein sequence ID" value="RDK85254.1"/>
    <property type="molecule type" value="Genomic_DNA"/>
</dbReference>
<dbReference type="InterPro" id="IPR050259">
    <property type="entry name" value="SDR"/>
</dbReference>
<proteinExistence type="inferred from homology"/>
<dbReference type="SUPFAM" id="SSF51735">
    <property type="entry name" value="NAD(P)-binding Rossmann-fold domains"/>
    <property type="match status" value="1"/>
</dbReference>
<dbReference type="PROSITE" id="PS00061">
    <property type="entry name" value="ADH_SHORT"/>
    <property type="match status" value="1"/>
</dbReference>
<dbReference type="InterPro" id="IPR057326">
    <property type="entry name" value="KR_dom"/>
</dbReference>
<dbReference type="PRINTS" id="PR00081">
    <property type="entry name" value="GDHRDH"/>
</dbReference>
<comment type="caution">
    <text evidence="4">The sequence shown here is derived from an EMBL/GenBank/DDBJ whole genome shotgun (WGS) entry which is preliminary data.</text>
</comment>
<organism evidence="4 5">
    <name type="scientific">Marinirhabdus gelatinilytica</name>
    <dbReference type="NCBI Taxonomy" id="1703343"/>
    <lineage>
        <taxon>Bacteria</taxon>
        <taxon>Pseudomonadati</taxon>
        <taxon>Bacteroidota</taxon>
        <taxon>Flavobacteriia</taxon>
        <taxon>Flavobacteriales</taxon>
        <taxon>Flavobacteriaceae</taxon>
    </lineage>
</organism>
<dbReference type="AlphaFoldDB" id="A0A370QA68"/>
<accession>A0A370QA68</accession>
<comment type="similarity">
    <text evidence="1 2">Belongs to the short-chain dehydrogenases/reductases (SDR) family.</text>
</comment>
<dbReference type="InterPro" id="IPR020904">
    <property type="entry name" value="Sc_DH/Rdtase_CS"/>
</dbReference>
<feature type="domain" description="Ketoreductase" evidence="3">
    <location>
        <begin position="7"/>
        <end position="194"/>
    </location>
</feature>
<gene>
    <name evidence="4" type="ORF">C8D94_10372</name>
</gene>
<dbReference type="PRINTS" id="PR00080">
    <property type="entry name" value="SDRFAMILY"/>
</dbReference>
<dbReference type="Proteomes" id="UP000255317">
    <property type="component" value="Unassembled WGS sequence"/>
</dbReference>
<evidence type="ECO:0000313" key="5">
    <source>
        <dbReference type="Proteomes" id="UP000255317"/>
    </source>
</evidence>
<dbReference type="GO" id="GO:0032787">
    <property type="term" value="P:monocarboxylic acid metabolic process"/>
    <property type="evidence" value="ECO:0007669"/>
    <property type="project" value="UniProtKB-ARBA"/>
</dbReference>
<dbReference type="FunFam" id="3.40.50.720:FF:000084">
    <property type="entry name" value="Short-chain dehydrogenase reductase"/>
    <property type="match status" value="1"/>
</dbReference>
<dbReference type="OrthoDB" id="9775296at2"/>
<evidence type="ECO:0000259" key="3">
    <source>
        <dbReference type="SMART" id="SM00822"/>
    </source>
</evidence>
<name>A0A370QA68_9FLAO</name>
<evidence type="ECO:0000256" key="1">
    <source>
        <dbReference type="ARBA" id="ARBA00006484"/>
    </source>
</evidence>
<dbReference type="PANTHER" id="PTHR42879:SF2">
    <property type="entry name" value="3-OXOACYL-[ACYL-CARRIER-PROTEIN] REDUCTASE FABG"/>
    <property type="match status" value="1"/>
</dbReference>
<sequence length="243" mass="25769">MQNLQGKAALITGGTKGIGYGIAKALLEQGVSVAITSRSQEAANETAKKLNGQGNDSAHAIGLEADVRSYESQQKAVTAAKSEFGKIDVLIANAGLGHFGSIEELTVAQWNEVIETNLTGAFYSLKASVAALKETKGYYITISSLAGTNFFEGGTAYNASKFGVTGFTQAAMLDLRKHEVKVSTIMPGSVSTHFNGNEPSEKGAWKIQIEDIGKLVVDLLQMHPRTLPSKIEVRPTVPPSAKK</sequence>
<protein>
    <submittedName>
        <fullName evidence="4">NADP-dependent 3-hydroxy acid dehydrogenase YdfG</fullName>
    </submittedName>
</protein>